<dbReference type="HOGENOM" id="CLU_107973_1_0_5"/>
<gene>
    <name evidence="2" type="ordered locus">Plav_0687</name>
</gene>
<keyword evidence="1" id="KW-0472">Membrane</keyword>
<keyword evidence="3" id="KW-1185">Reference proteome</keyword>
<proteinExistence type="predicted"/>
<evidence type="ECO:0000313" key="3">
    <source>
        <dbReference type="Proteomes" id="UP000006377"/>
    </source>
</evidence>
<accession>A7HQX7</accession>
<evidence type="ECO:0000256" key="1">
    <source>
        <dbReference type="SAM" id="Phobius"/>
    </source>
</evidence>
<dbReference type="Proteomes" id="UP000006377">
    <property type="component" value="Chromosome"/>
</dbReference>
<organism evidence="2 3">
    <name type="scientific">Parvibaculum lavamentivorans (strain DS-1 / DSM 13023 / NCIMB 13966)</name>
    <dbReference type="NCBI Taxonomy" id="402881"/>
    <lineage>
        <taxon>Bacteria</taxon>
        <taxon>Pseudomonadati</taxon>
        <taxon>Pseudomonadota</taxon>
        <taxon>Alphaproteobacteria</taxon>
        <taxon>Hyphomicrobiales</taxon>
        <taxon>Parvibaculaceae</taxon>
        <taxon>Parvibaculum</taxon>
    </lineage>
</organism>
<reference evidence="2 3" key="1">
    <citation type="journal article" date="2011" name="Stand. Genomic Sci.">
        <title>Complete genome sequence of Parvibaculum lavamentivorans type strain (DS-1(T)).</title>
        <authorList>
            <person name="Schleheck D."/>
            <person name="Weiss M."/>
            <person name="Pitluck S."/>
            <person name="Bruce D."/>
            <person name="Land M.L."/>
            <person name="Han S."/>
            <person name="Saunders E."/>
            <person name="Tapia R."/>
            <person name="Detter C."/>
            <person name="Brettin T."/>
            <person name="Han J."/>
            <person name="Woyke T."/>
            <person name="Goodwin L."/>
            <person name="Pennacchio L."/>
            <person name="Nolan M."/>
            <person name="Cook A.M."/>
            <person name="Kjelleberg S."/>
            <person name="Thomas T."/>
        </authorList>
    </citation>
    <scope>NUCLEOTIDE SEQUENCE [LARGE SCALE GENOMIC DNA]</scope>
    <source>
        <strain evidence="3">DS-1 / DSM 13023 / NCIMB 13966</strain>
    </source>
</reference>
<feature type="transmembrane region" description="Helical" evidence="1">
    <location>
        <begin position="21"/>
        <end position="41"/>
    </location>
</feature>
<dbReference type="eggNOG" id="ENOG50330Y2">
    <property type="taxonomic scope" value="Bacteria"/>
</dbReference>
<dbReference type="OrthoDB" id="8443104at2"/>
<dbReference type="AlphaFoldDB" id="A7HQX7"/>
<protein>
    <submittedName>
        <fullName evidence="2">Uncharacterized protein</fullName>
    </submittedName>
</protein>
<keyword evidence="1" id="KW-0812">Transmembrane</keyword>
<sequence length="204" mass="21853">MPFPTAPCRPLATVSRIRGSAAPALLALVALGLSGCSWFGMGDTTRAGGTAQYPCPSVGVLNETDHVTLVRGAGTDLTDVIAKAEIGRVVSQCSYNVDESTISVDIAFDGVAEIGPAATSREMTFNTFVAVTRRFSTFDKKQVYEVPVTFVPGQRQVRFVKTVEGTVLPYGGDADGRIYQILIGFQLTGEQLAFNRRVPYAPIR</sequence>
<evidence type="ECO:0000313" key="2">
    <source>
        <dbReference type="EMBL" id="ABS62310.1"/>
    </source>
</evidence>
<keyword evidence="1" id="KW-1133">Transmembrane helix</keyword>
<name>A7HQX7_PARL1</name>
<dbReference type="KEGG" id="pla:Plav_0687"/>
<dbReference type="RefSeq" id="WP_011995601.1">
    <property type="nucleotide sequence ID" value="NC_009719.1"/>
</dbReference>
<dbReference type="EMBL" id="CP000774">
    <property type="protein sequence ID" value="ABS62310.1"/>
    <property type="molecule type" value="Genomic_DNA"/>
</dbReference>
<dbReference type="STRING" id="402881.Plav_0687"/>